<protein>
    <submittedName>
        <fullName evidence="3">Uncharacterized protein</fullName>
    </submittedName>
</protein>
<evidence type="ECO:0000256" key="1">
    <source>
        <dbReference type="SAM" id="MobiDB-lite"/>
    </source>
</evidence>
<comment type="caution">
    <text evidence="3">The sequence shown here is derived from an EMBL/GenBank/DDBJ whole genome shotgun (WGS) entry which is preliminary data.</text>
</comment>
<keyword evidence="2" id="KW-0812">Transmembrane</keyword>
<gene>
    <name evidence="3" type="ORF">B0I33_1093</name>
</gene>
<feature type="transmembrane region" description="Helical" evidence="2">
    <location>
        <begin position="37"/>
        <end position="60"/>
    </location>
</feature>
<evidence type="ECO:0000313" key="3">
    <source>
        <dbReference type="EMBL" id="PRX45342.1"/>
    </source>
</evidence>
<keyword evidence="2" id="KW-1133">Transmembrane helix</keyword>
<dbReference type="RefSeq" id="WP_106180567.1">
    <property type="nucleotide sequence ID" value="NZ_PVNH01000009.1"/>
</dbReference>
<evidence type="ECO:0000256" key="2">
    <source>
        <dbReference type="SAM" id="Phobius"/>
    </source>
</evidence>
<dbReference type="AlphaFoldDB" id="A0A2T0LQ07"/>
<dbReference type="Proteomes" id="UP000238362">
    <property type="component" value="Unassembled WGS sequence"/>
</dbReference>
<evidence type="ECO:0000313" key="4">
    <source>
        <dbReference type="Proteomes" id="UP000238362"/>
    </source>
</evidence>
<name>A0A2T0LQ07_9PSEU</name>
<feature type="region of interest" description="Disordered" evidence="1">
    <location>
        <begin position="71"/>
        <end position="108"/>
    </location>
</feature>
<feature type="compositionally biased region" description="Gly residues" evidence="1">
    <location>
        <begin position="95"/>
        <end position="108"/>
    </location>
</feature>
<accession>A0A2T0LQ07</accession>
<keyword evidence="2" id="KW-0472">Membrane</keyword>
<reference evidence="3 4" key="1">
    <citation type="submission" date="2018-03" db="EMBL/GenBank/DDBJ databases">
        <title>Genomic Encyclopedia of Type Strains, Phase III (KMG-III): the genomes of soil and plant-associated and newly described type strains.</title>
        <authorList>
            <person name="Whitman W."/>
        </authorList>
    </citation>
    <scope>NUCLEOTIDE SEQUENCE [LARGE SCALE GENOMIC DNA]</scope>
    <source>
        <strain evidence="3 4">CGMCC 4.7125</strain>
    </source>
</reference>
<organism evidence="3 4">
    <name type="scientific">Prauserella shujinwangii</name>
    <dbReference type="NCBI Taxonomy" id="1453103"/>
    <lineage>
        <taxon>Bacteria</taxon>
        <taxon>Bacillati</taxon>
        <taxon>Actinomycetota</taxon>
        <taxon>Actinomycetes</taxon>
        <taxon>Pseudonocardiales</taxon>
        <taxon>Pseudonocardiaceae</taxon>
        <taxon>Prauserella</taxon>
    </lineage>
</organism>
<sequence length="108" mass="11532">MTEQERARLEGQATRTDRVVSWIGWHVGELVAVGVPLLLAATVSVWLAVVSVLAGAAWGVHEFRHARQQRAIRAETEQRRHLAATEQTSDDTNGTDGGDGTTGTGASA</sequence>
<proteinExistence type="predicted"/>
<dbReference type="EMBL" id="PVNH01000009">
    <property type="protein sequence ID" value="PRX45342.1"/>
    <property type="molecule type" value="Genomic_DNA"/>
</dbReference>
<keyword evidence="4" id="KW-1185">Reference proteome</keyword>